<reference evidence="2" key="1">
    <citation type="submission" date="2021-03" db="EMBL/GenBank/DDBJ databases">
        <authorList>
            <person name="Kim M.K."/>
        </authorList>
    </citation>
    <scope>NUCLEOTIDE SEQUENCE</scope>
    <source>
        <strain evidence="2">BT186</strain>
    </source>
</reference>
<keyword evidence="3" id="KW-1185">Reference proteome</keyword>
<comment type="caution">
    <text evidence="2">The sequence shown here is derived from an EMBL/GenBank/DDBJ whole genome shotgun (WGS) entry which is preliminary data.</text>
</comment>
<feature type="compositionally biased region" description="Pro residues" evidence="1">
    <location>
        <begin position="141"/>
        <end position="151"/>
    </location>
</feature>
<sequence>MKAKKQELVATLLEALAPQLSLVVPAGHKTPKPLLKTVRQLAEQLVRVRNKQASKAGSPKPKELRQKLTDELVAVLDAHFAEDVLAEQENKVITETAEELAAKLTKLRSKQTQKPAFTDTVATDTTQAAPAKQARRKRPRAIPPVSVPAAS</sequence>
<protein>
    <submittedName>
        <fullName evidence="2">Uncharacterized protein</fullName>
    </submittedName>
</protein>
<name>A0A939JBN6_9BACT</name>
<organism evidence="2 3">
    <name type="scientific">Hymenobacter telluris</name>
    <dbReference type="NCBI Taxonomy" id="2816474"/>
    <lineage>
        <taxon>Bacteria</taxon>
        <taxon>Pseudomonadati</taxon>
        <taxon>Bacteroidota</taxon>
        <taxon>Cytophagia</taxon>
        <taxon>Cytophagales</taxon>
        <taxon>Hymenobacteraceae</taxon>
        <taxon>Hymenobacter</taxon>
    </lineage>
</organism>
<dbReference type="Proteomes" id="UP000664144">
    <property type="component" value="Unassembled WGS sequence"/>
</dbReference>
<evidence type="ECO:0000256" key="1">
    <source>
        <dbReference type="SAM" id="MobiDB-lite"/>
    </source>
</evidence>
<feature type="compositionally biased region" description="Low complexity" evidence="1">
    <location>
        <begin position="115"/>
        <end position="132"/>
    </location>
</feature>
<accession>A0A939JBN6</accession>
<dbReference type="EMBL" id="JAFLQZ010000002">
    <property type="protein sequence ID" value="MBO0356968.1"/>
    <property type="molecule type" value="Genomic_DNA"/>
</dbReference>
<dbReference type="AlphaFoldDB" id="A0A939JBN6"/>
<proteinExistence type="predicted"/>
<gene>
    <name evidence="2" type="ORF">J0X19_03335</name>
</gene>
<evidence type="ECO:0000313" key="3">
    <source>
        <dbReference type="Proteomes" id="UP000664144"/>
    </source>
</evidence>
<evidence type="ECO:0000313" key="2">
    <source>
        <dbReference type="EMBL" id="MBO0356968.1"/>
    </source>
</evidence>
<dbReference type="RefSeq" id="WP_206981109.1">
    <property type="nucleotide sequence ID" value="NZ_JAFLQZ010000002.1"/>
</dbReference>
<feature type="region of interest" description="Disordered" evidence="1">
    <location>
        <begin position="107"/>
        <end position="151"/>
    </location>
</feature>